<evidence type="ECO:0000259" key="1">
    <source>
        <dbReference type="Pfam" id="PF17293"/>
    </source>
</evidence>
<dbReference type="RefSeq" id="WP_150412628.1">
    <property type="nucleotide sequence ID" value="NZ_VYQF01000001.1"/>
</dbReference>
<dbReference type="EMBL" id="VYQF01000001">
    <property type="protein sequence ID" value="KAA9040568.1"/>
    <property type="molecule type" value="Genomic_DNA"/>
</dbReference>
<name>A0A5J5IJ97_9BACT</name>
<dbReference type="InterPro" id="IPR035386">
    <property type="entry name" value="Arm-DNA-bind_5"/>
</dbReference>
<feature type="domain" description="Arm DNA-binding" evidence="1">
    <location>
        <begin position="11"/>
        <end position="97"/>
    </location>
</feature>
<comment type="caution">
    <text evidence="2">The sequence shown here is derived from an EMBL/GenBank/DDBJ whole genome shotgun (WGS) entry which is preliminary data.</text>
</comment>
<evidence type="ECO:0000313" key="3">
    <source>
        <dbReference type="Proteomes" id="UP000326903"/>
    </source>
</evidence>
<keyword evidence="3" id="KW-1185">Reference proteome</keyword>
<sequence>MQTQLTFSILFWIKKNRIKNGKAPINARVTVNGNRIELSTHREASVLDWDARSQTVRGKSNESKMINFDLAFIKTKILSCRSRLEARNEIVTIESIKRSTLELLKGRGC</sequence>
<evidence type="ECO:0000313" key="2">
    <source>
        <dbReference type="EMBL" id="KAA9040568.1"/>
    </source>
</evidence>
<accession>A0A5J5IJ97</accession>
<protein>
    <recommendedName>
        <fullName evidence="1">Arm DNA-binding domain-containing protein</fullName>
    </recommendedName>
</protein>
<gene>
    <name evidence="2" type="ORF">FW778_00550</name>
</gene>
<dbReference type="Proteomes" id="UP000326903">
    <property type="component" value="Unassembled WGS sequence"/>
</dbReference>
<organism evidence="2 3">
    <name type="scientific">Ginsengibacter hankyongi</name>
    <dbReference type="NCBI Taxonomy" id="2607284"/>
    <lineage>
        <taxon>Bacteria</taxon>
        <taxon>Pseudomonadati</taxon>
        <taxon>Bacteroidota</taxon>
        <taxon>Chitinophagia</taxon>
        <taxon>Chitinophagales</taxon>
        <taxon>Chitinophagaceae</taxon>
        <taxon>Ginsengibacter</taxon>
    </lineage>
</organism>
<dbReference type="AlphaFoldDB" id="A0A5J5IJ97"/>
<proteinExistence type="predicted"/>
<dbReference type="Pfam" id="PF17293">
    <property type="entry name" value="Arm-DNA-bind_5"/>
    <property type="match status" value="1"/>
</dbReference>
<reference evidence="2 3" key="1">
    <citation type="submission" date="2019-09" db="EMBL/GenBank/DDBJ databases">
        <title>Draft genome sequence of Ginsengibacter sp. BR5-29.</title>
        <authorList>
            <person name="Im W.-T."/>
        </authorList>
    </citation>
    <scope>NUCLEOTIDE SEQUENCE [LARGE SCALE GENOMIC DNA]</scope>
    <source>
        <strain evidence="2 3">BR5-29</strain>
    </source>
</reference>